<dbReference type="EMBL" id="CP014145">
    <property type="protein sequence ID" value="AMB58194.1"/>
    <property type="molecule type" value="Genomic_DNA"/>
</dbReference>
<protein>
    <recommendedName>
        <fullName evidence="9">Tyrosine recombinase XerC</fullName>
    </recommendedName>
</protein>
<evidence type="ECO:0000256" key="7">
    <source>
        <dbReference type="ARBA" id="ARBA00023172"/>
    </source>
</evidence>
<evidence type="ECO:0000256" key="5">
    <source>
        <dbReference type="ARBA" id="ARBA00022908"/>
    </source>
</evidence>
<evidence type="ECO:0000256" key="6">
    <source>
        <dbReference type="ARBA" id="ARBA00023125"/>
    </source>
</evidence>
<proteinExistence type="inferred from homology"/>
<dbReference type="RefSeq" id="WP_067226888.1">
    <property type="nucleotide sequence ID" value="NZ_CP014145.1"/>
</dbReference>
<dbReference type="GO" id="GO:0009037">
    <property type="term" value="F:tyrosine-based site-specific recombinase activity"/>
    <property type="evidence" value="ECO:0007669"/>
    <property type="project" value="UniProtKB-UniRule"/>
</dbReference>
<keyword evidence="5 9" id="KW-0229">DNA integration</keyword>
<evidence type="ECO:0000256" key="4">
    <source>
        <dbReference type="ARBA" id="ARBA00022829"/>
    </source>
</evidence>
<name>A0A0Y0MM53_9MICO</name>
<dbReference type="HAMAP" id="MF_01808">
    <property type="entry name" value="Recomb_XerC_XerD"/>
    <property type="match status" value="1"/>
</dbReference>
<keyword evidence="8 9" id="KW-0131">Cell cycle</keyword>
<dbReference type="PROSITE" id="PS51900">
    <property type="entry name" value="CB"/>
    <property type="match status" value="1"/>
</dbReference>
<dbReference type="PROSITE" id="PS51898">
    <property type="entry name" value="TYR_RECOMBINASE"/>
    <property type="match status" value="1"/>
</dbReference>
<dbReference type="InterPro" id="IPR010998">
    <property type="entry name" value="Integrase_recombinase_N"/>
</dbReference>
<dbReference type="PANTHER" id="PTHR30349:SF77">
    <property type="entry name" value="TYROSINE RECOMBINASE XERC"/>
    <property type="match status" value="1"/>
</dbReference>
<feature type="active site" evidence="9">
    <location>
        <position position="252"/>
    </location>
</feature>
<feature type="domain" description="Core-binding (CB)" evidence="11">
    <location>
        <begin position="3"/>
        <end position="89"/>
    </location>
</feature>
<dbReference type="InterPro" id="IPR011010">
    <property type="entry name" value="DNA_brk_join_enz"/>
</dbReference>
<keyword evidence="7 9" id="KW-0233">DNA recombination</keyword>
<dbReference type="InterPro" id="IPR013762">
    <property type="entry name" value="Integrase-like_cat_sf"/>
</dbReference>
<dbReference type="InterPro" id="IPR002104">
    <property type="entry name" value="Integrase_catalytic"/>
</dbReference>
<dbReference type="InterPro" id="IPR044068">
    <property type="entry name" value="CB"/>
</dbReference>
<keyword evidence="13" id="KW-1185">Reference proteome</keyword>
<dbReference type="InterPro" id="IPR023009">
    <property type="entry name" value="Tyrosine_recombinase_XerC/XerD"/>
</dbReference>
<reference evidence="12 13" key="1">
    <citation type="journal article" date="2016" name="J. Biotechnol.">
        <title>First complete genome sequence of a species in the genus Microterricola, an extremophilic cold active enzyme producing bacterial strain ERGS5:02 isolated from Sikkim Himalaya.</title>
        <authorList>
            <person name="Himanshu"/>
            <person name="Swarnkar M.K."/>
            <person name="Singh D."/>
            <person name="Kumar R."/>
        </authorList>
    </citation>
    <scope>NUCLEOTIDE SEQUENCE [LARGE SCALE GENOMIC DNA]</scope>
    <source>
        <strain evidence="12 13">ERGS5:02</strain>
    </source>
</reference>
<accession>A0A0Y0MM53</accession>
<dbReference type="SUPFAM" id="SSF47823">
    <property type="entry name" value="lambda integrase-like, N-terminal domain"/>
    <property type="match status" value="1"/>
</dbReference>
<feature type="active site" evidence="9">
    <location>
        <position position="255"/>
    </location>
</feature>
<comment type="subunit">
    <text evidence="9">Forms a cyclic heterotetrameric complex composed of two molecules of XerC and two molecules of XerD.</text>
</comment>
<evidence type="ECO:0000256" key="3">
    <source>
        <dbReference type="ARBA" id="ARBA00022618"/>
    </source>
</evidence>
<dbReference type="Pfam" id="PF00589">
    <property type="entry name" value="Phage_integrase"/>
    <property type="match status" value="1"/>
</dbReference>
<feature type="active site" description="O-(3'-phospho-DNA)-tyrosine intermediate" evidence="9">
    <location>
        <position position="287"/>
    </location>
</feature>
<organism evidence="12 13">
    <name type="scientific">Microterricola viridarii</name>
    <dbReference type="NCBI Taxonomy" id="412690"/>
    <lineage>
        <taxon>Bacteria</taxon>
        <taxon>Bacillati</taxon>
        <taxon>Actinomycetota</taxon>
        <taxon>Actinomycetes</taxon>
        <taxon>Micrococcales</taxon>
        <taxon>Microbacteriaceae</taxon>
        <taxon>Microterricola</taxon>
    </lineage>
</organism>
<dbReference type="PANTHER" id="PTHR30349">
    <property type="entry name" value="PHAGE INTEGRASE-RELATED"/>
    <property type="match status" value="1"/>
</dbReference>
<evidence type="ECO:0000313" key="13">
    <source>
        <dbReference type="Proteomes" id="UP000058305"/>
    </source>
</evidence>
<feature type="domain" description="Tyr recombinase" evidence="10">
    <location>
        <begin position="110"/>
        <end position="300"/>
    </location>
</feature>
<comment type="subcellular location">
    <subcellularLocation>
        <location evidence="1 9">Cytoplasm</location>
    </subcellularLocation>
</comment>
<evidence type="ECO:0000256" key="1">
    <source>
        <dbReference type="ARBA" id="ARBA00004496"/>
    </source>
</evidence>
<dbReference type="Gene3D" id="1.10.150.130">
    <property type="match status" value="1"/>
</dbReference>
<dbReference type="GO" id="GO:0003677">
    <property type="term" value="F:DNA binding"/>
    <property type="evidence" value="ECO:0007669"/>
    <property type="project" value="UniProtKB-UniRule"/>
</dbReference>
<dbReference type="KEGG" id="mvd:AWU67_04255"/>
<evidence type="ECO:0000256" key="8">
    <source>
        <dbReference type="ARBA" id="ARBA00023306"/>
    </source>
</evidence>
<keyword evidence="3 9" id="KW-0132">Cell division</keyword>
<evidence type="ECO:0000313" key="12">
    <source>
        <dbReference type="EMBL" id="AMB58194.1"/>
    </source>
</evidence>
<dbReference type="Gene3D" id="1.10.443.10">
    <property type="entry name" value="Intergrase catalytic core"/>
    <property type="match status" value="1"/>
</dbReference>
<evidence type="ECO:0000259" key="10">
    <source>
        <dbReference type="PROSITE" id="PS51898"/>
    </source>
</evidence>
<dbReference type="GO" id="GO:0007059">
    <property type="term" value="P:chromosome segregation"/>
    <property type="evidence" value="ECO:0007669"/>
    <property type="project" value="UniProtKB-UniRule"/>
</dbReference>
<comment type="similarity">
    <text evidence="9">Belongs to the 'phage' integrase family. XerC subfamily.</text>
</comment>
<comment type="function">
    <text evidence="9">Site-specific tyrosine recombinase, which acts by catalyzing the cutting and rejoining of the recombining DNA molecules. The XerC-XerD complex is essential to convert dimers of the bacterial chromosome into monomers to permit their segregation at cell division. It also contributes to the segregational stability of plasmids.</text>
</comment>
<dbReference type="Proteomes" id="UP000058305">
    <property type="component" value="Chromosome"/>
</dbReference>
<dbReference type="GO" id="GO:0005737">
    <property type="term" value="C:cytoplasm"/>
    <property type="evidence" value="ECO:0007669"/>
    <property type="project" value="UniProtKB-SubCell"/>
</dbReference>
<dbReference type="CDD" id="cd00798">
    <property type="entry name" value="INT_XerDC_C"/>
    <property type="match status" value="1"/>
</dbReference>
<feature type="active site" evidence="9">
    <location>
        <position position="178"/>
    </location>
</feature>
<keyword evidence="4 9" id="KW-0159">Chromosome partition</keyword>
<dbReference type="GO" id="GO:0051301">
    <property type="term" value="P:cell division"/>
    <property type="evidence" value="ECO:0007669"/>
    <property type="project" value="UniProtKB-KW"/>
</dbReference>
<dbReference type="InterPro" id="IPR004107">
    <property type="entry name" value="Integrase_SAM-like_N"/>
</dbReference>
<dbReference type="Pfam" id="PF02899">
    <property type="entry name" value="Phage_int_SAM_1"/>
    <property type="match status" value="1"/>
</dbReference>
<feature type="active site" evidence="9">
    <location>
        <position position="154"/>
    </location>
</feature>
<keyword evidence="6 9" id="KW-0238">DNA-binding</keyword>
<feature type="active site" evidence="9">
    <location>
        <position position="278"/>
    </location>
</feature>
<evidence type="ECO:0000256" key="9">
    <source>
        <dbReference type="HAMAP-Rule" id="MF_01808"/>
    </source>
</evidence>
<dbReference type="InterPro" id="IPR050090">
    <property type="entry name" value="Tyrosine_recombinase_XerCD"/>
</dbReference>
<gene>
    <name evidence="9" type="primary">xerC</name>
    <name evidence="12" type="ORF">AWU67_04255</name>
</gene>
<evidence type="ECO:0000256" key="2">
    <source>
        <dbReference type="ARBA" id="ARBA00022490"/>
    </source>
</evidence>
<evidence type="ECO:0000259" key="11">
    <source>
        <dbReference type="PROSITE" id="PS51900"/>
    </source>
</evidence>
<sequence length="306" mass="32782">MSAPFDRAIEEFALYLRVERGFSPNTERAYRQDLRSLASFAEERAAAGLADIDLALLRDWLWVGTEAGLAKASLARRAASARGFTAWLARTGRVEHDLGLRLRAPKPGRALPRVVAQTQMSDMLGGLAGRAAAGEPVALRDLALIELLYASALRVSELVALDVDALDLERLTVLALGKGNKERVVPFGVPALSALVEYLRRGRPALLPDGDAPAPKALFLGARGGRLGTRAVHTLVARLLSELPGSGPAGPHALRHTAATHLLDGGADLRAVQELLGHASLGTTQIYTHVSTERLRESYRTAHPRA</sequence>
<dbReference type="GO" id="GO:0006313">
    <property type="term" value="P:DNA transposition"/>
    <property type="evidence" value="ECO:0007669"/>
    <property type="project" value="UniProtKB-UniRule"/>
</dbReference>
<dbReference type="SUPFAM" id="SSF56349">
    <property type="entry name" value="DNA breaking-rejoining enzymes"/>
    <property type="match status" value="1"/>
</dbReference>
<keyword evidence="2 9" id="KW-0963">Cytoplasm</keyword>
<reference evidence="13" key="2">
    <citation type="submission" date="2016-01" db="EMBL/GenBank/DDBJ databases">
        <title>First complete genome sequence of a species in the genus Microterricola, an extremophilic cold active enzyme producing strain ERGS5:02 isolated from Sikkim Himalaya.</title>
        <authorList>
            <person name="Kumar R."/>
            <person name="Singh D."/>
            <person name="Swarnkar M.K."/>
        </authorList>
    </citation>
    <scope>NUCLEOTIDE SEQUENCE [LARGE SCALE GENOMIC DNA]</scope>
    <source>
        <strain evidence="13">ERGS5:02</strain>
    </source>
</reference>
<dbReference type="AlphaFoldDB" id="A0A0Y0MM53"/>